<dbReference type="InterPro" id="IPR020594">
    <property type="entry name" value="Ribosomal_bL9_bac/chp"/>
</dbReference>
<dbReference type="Gene3D" id="3.40.5.10">
    <property type="entry name" value="Ribosomal protein L9, N-terminal domain"/>
    <property type="match status" value="1"/>
</dbReference>
<evidence type="ECO:0000259" key="9">
    <source>
        <dbReference type="PROSITE" id="PS00651"/>
    </source>
</evidence>
<dbReference type="NCBIfam" id="TIGR00158">
    <property type="entry name" value="L9"/>
    <property type="match status" value="1"/>
</dbReference>
<dbReference type="GO" id="GO:0005840">
    <property type="term" value="C:ribosome"/>
    <property type="evidence" value="ECO:0007669"/>
    <property type="project" value="UniProtKB-KW"/>
</dbReference>
<dbReference type="Proteomes" id="UP000538075">
    <property type="component" value="Unassembled WGS sequence"/>
</dbReference>
<dbReference type="Gene3D" id="3.10.430.100">
    <property type="entry name" value="Ribosomal protein L9, C-terminal domain"/>
    <property type="match status" value="1"/>
</dbReference>
<dbReference type="InterPro" id="IPR020069">
    <property type="entry name" value="Ribosomal_bL9_C"/>
</dbReference>
<protein>
    <recommendedName>
        <fullName evidence="6 7">Large ribosomal subunit protein bL9</fullName>
    </recommendedName>
</protein>
<dbReference type="AlphaFoldDB" id="A0A838WIK4"/>
<keyword evidence="5 7" id="KW-0687">Ribonucleoprotein</keyword>
<dbReference type="GO" id="GO:0003735">
    <property type="term" value="F:structural constituent of ribosome"/>
    <property type="evidence" value="ECO:0007669"/>
    <property type="project" value="InterPro"/>
</dbReference>
<dbReference type="GO" id="GO:0019843">
    <property type="term" value="F:rRNA binding"/>
    <property type="evidence" value="ECO:0007669"/>
    <property type="project" value="UniProtKB-UniRule"/>
</dbReference>
<dbReference type="InterPro" id="IPR036791">
    <property type="entry name" value="Ribosomal_bL9_C_sf"/>
</dbReference>
<dbReference type="Pfam" id="PF03948">
    <property type="entry name" value="Ribosomal_L9_C"/>
    <property type="match status" value="1"/>
</dbReference>
<dbReference type="InterPro" id="IPR009027">
    <property type="entry name" value="Ribosomal_bL9/RNase_H1_N"/>
</dbReference>
<organism evidence="10 11">
    <name type="scientific">Cylindrospermopsis raciborskii CS-506_A</name>
    <dbReference type="NCBI Taxonomy" id="2585140"/>
    <lineage>
        <taxon>Bacteria</taxon>
        <taxon>Bacillati</taxon>
        <taxon>Cyanobacteriota</taxon>
        <taxon>Cyanophyceae</taxon>
        <taxon>Nostocales</taxon>
        <taxon>Aphanizomenonaceae</taxon>
        <taxon>Cylindrospermopsis</taxon>
    </lineage>
</organism>
<evidence type="ECO:0000256" key="3">
    <source>
        <dbReference type="ARBA" id="ARBA00022884"/>
    </source>
</evidence>
<keyword evidence="2 7" id="KW-0699">rRNA-binding</keyword>
<evidence type="ECO:0000256" key="1">
    <source>
        <dbReference type="ARBA" id="ARBA00010605"/>
    </source>
</evidence>
<evidence type="ECO:0000313" key="11">
    <source>
        <dbReference type="Proteomes" id="UP000538075"/>
    </source>
</evidence>
<reference evidence="10 11" key="1">
    <citation type="journal article" date="2020" name="J. Appl. Phycol.">
        <title>Morphological changes and genome evolution in Raphidiopsis raciborskii CS-506 after 23 years in culture.</title>
        <authorList>
            <person name="Willis A."/>
            <person name="Bent S.J."/>
            <person name="Jameson I.D."/>
        </authorList>
    </citation>
    <scope>NUCLEOTIDE SEQUENCE [LARGE SCALE GENOMIC DNA]</scope>
    <source>
        <strain evidence="10 11">CS-506_A</strain>
    </source>
</reference>
<comment type="caution">
    <text evidence="10">The sequence shown here is derived from an EMBL/GenBank/DDBJ whole genome shotgun (WGS) entry which is preliminary data.</text>
</comment>
<proteinExistence type="inferred from homology"/>
<evidence type="ECO:0000256" key="4">
    <source>
        <dbReference type="ARBA" id="ARBA00022980"/>
    </source>
</evidence>
<evidence type="ECO:0000256" key="6">
    <source>
        <dbReference type="ARBA" id="ARBA00035292"/>
    </source>
</evidence>
<keyword evidence="8" id="KW-0175">Coiled coil</keyword>
<dbReference type="GO" id="GO:1990904">
    <property type="term" value="C:ribonucleoprotein complex"/>
    <property type="evidence" value="ECO:0007669"/>
    <property type="project" value="UniProtKB-KW"/>
</dbReference>
<dbReference type="PROSITE" id="PS00651">
    <property type="entry name" value="RIBOSOMAL_L9"/>
    <property type="match status" value="1"/>
</dbReference>
<dbReference type="PANTHER" id="PTHR21368">
    <property type="entry name" value="50S RIBOSOMAL PROTEIN L9"/>
    <property type="match status" value="1"/>
</dbReference>
<dbReference type="InterPro" id="IPR036935">
    <property type="entry name" value="Ribosomal_bL9_N_sf"/>
</dbReference>
<dbReference type="SUPFAM" id="SSF55658">
    <property type="entry name" value="L9 N-domain-like"/>
    <property type="match status" value="1"/>
</dbReference>
<dbReference type="SUPFAM" id="SSF55653">
    <property type="entry name" value="Ribosomal protein L9 C-domain"/>
    <property type="match status" value="1"/>
</dbReference>
<accession>A0A838WIK4</accession>
<evidence type="ECO:0000256" key="7">
    <source>
        <dbReference type="HAMAP-Rule" id="MF_00503"/>
    </source>
</evidence>
<dbReference type="EMBL" id="VDFG01000542">
    <property type="protein sequence ID" value="MBA4465674.1"/>
    <property type="molecule type" value="Genomic_DNA"/>
</dbReference>
<sequence>MEVILLERVGKLGHMGDTVRVKDGYARNFLLPRGKALRATATNKAKFEAQRAQLEARNAEARSAAKGVGEKLDGQSFTIIRQAGEMGQLYGSVATRDLADIISAAGYSITRQQIVLNTPIKTIGLHTVPVHLHGDVEVKVTINVARSPEEAERQARGESVFTREETNLDDLGLEVGAALADAEGDDR</sequence>
<evidence type="ECO:0000256" key="5">
    <source>
        <dbReference type="ARBA" id="ARBA00023274"/>
    </source>
</evidence>
<comment type="similarity">
    <text evidence="1 7">Belongs to the bacterial ribosomal protein bL9 family.</text>
</comment>
<dbReference type="InterPro" id="IPR000244">
    <property type="entry name" value="Ribosomal_bL9"/>
</dbReference>
<gene>
    <name evidence="7 10" type="primary">rplI</name>
    <name evidence="7" type="synonym">rpl9</name>
    <name evidence="10" type="ORF">FHK98_08460</name>
</gene>
<dbReference type="GO" id="GO:0006412">
    <property type="term" value="P:translation"/>
    <property type="evidence" value="ECO:0007669"/>
    <property type="project" value="UniProtKB-UniRule"/>
</dbReference>
<name>A0A838WIK4_9CYAN</name>
<feature type="coiled-coil region" evidence="8">
    <location>
        <begin position="37"/>
        <end position="64"/>
    </location>
</feature>
<keyword evidence="3 7" id="KW-0694">RNA-binding</keyword>
<evidence type="ECO:0000256" key="8">
    <source>
        <dbReference type="SAM" id="Coils"/>
    </source>
</evidence>
<dbReference type="HAMAP" id="MF_00503">
    <property type="entry name" value="Ribosomal_bL9"/>
    <property type="match status" value="1"/>
</dbReference>
<feature type="domain" description="Ribosomal protein L9" evidence="9">
    <location>
        <begin position="13"/>
        <end position="40"/>
    </location>
</feature>
<dbReference type="InterPro" id="IPR020070">
    <property type="entry name" value="Ribosomal_bL9_N"/>
</dbReference>
<evidence type="ECO:0000256" key="2">
    <source>
        <dbReference type="ARBA" id="ARBA00022730"/>
    </source>
</evidence>
<keyword evidence="4 7" id="KW-0689">Ribosomal protein</keyword>
<evidence type="ECO:0000313" key="10">
    <source>
        <dbReference type="EMBL" id="MBA4465674.1"/>
    </source>
</evidence>
<dbReference type="Pfam" id="PF01281">
    <property type="entry name" value="Ribosomal_L9_N"/>
    <property type="match status" value="1"/>
</dbReference>
<comment type="function">
    <text evidence="7">Binds to the 23S rRNA.</text>
</comment>